<organism evidence="8 9">
    <name type="scientific">Gigaspora margarita</name>
    <dbReference type="NCBI Taxonomy" id="4874"/>
    <lineage>
        <taxon>Eukaryota</taxon>
        <taxon>Fungi</taxon>
        <taxon>Fungi incertae sedis</taxon>
        <taxon>Mucoromycota</taxon>
        <taxon>Glomeromycotina</taxon>
        <taxon>Glomeromycetes</taxon>
        <taxon>Diversisporales</taxon>
        <taxon>Gigasporaceae</taxon>
        <taxon>Gigaspora</taxon>
    </lineage>
</organism>
<evidence type="ECO:0000259" key="7">
    <source>
        <dbReference type="PROSITE" id="PS50011"/>
    </source>
</evidence>
<dbReference type="PROSITE" id="PS00107">
    <property type="entry name" value="PROTEIN_KINASE_ATP"/>
    <property type="match status" value="1"/>
</dbReference>
<dbReference type="SMART" id="SM00220">
    <property type="entry name" value="S_TKc"/>
    <property type="match status" value="1"/>
</dbReference>
<comment type="similarity">
    <text evidence="5">Belongs to the protein kinase superfamily. Ser/Thr protein kinase family. GCN2 subfamily.</text>
</comment>
<dbReference type="SUPFAM" id="SSF56112">
    <property type="entry name" value="Protein kinase-like (PK-like)"/>
    <property type="match status" value="1"/>
</dbReference>
<proteinExistence type="inferred from homology"/>
<sequence length="634" mass="71989">MDLNSSASNFIMKPKRMLSLSCKDPLFKKRLRKYEDFSSPPTHEAYITAPSSVSGSPSPLVYHTAPTSPAQLGFPCTSPEGSPEGFSASFQKAIDDEILFWTMSTAKTSNFSDYSYKSTPTTFLRTNFPGDTSHDNIYNTPVRTRSIYASSFRDTPQNSCSTDKTSLYGDRSKFLRSPLIRKFNRINVNTTPDQRSPSLVIKDRNNDYKLQKISKDVIFINTSMTTPERNIPFIPQIKDDDVLQSNLNSSFYDELDDDEYSPILNSPITKHSIPDNDASFWAPTTKSINDDLHSNTEIESPILILKRPNVSTPVLMKRMDKDLKPLPSMINEYATKYAHMLDKTYFQKYGHESREFNHPESSEINEMDYFSSNFYMIAVIGTGEFSIAYKVKDRKTGTLYAIKKTKNPFVSLNSRIRSLCEVEIMWQLGSHPNCVKLVAAWEQLGHLYLQTELCDNGTLLDFIANNALSESQIWKIFMDIAFGLKHIHGHNIMHLDLKPDNIFMASDGTFKIGDFGLASTWPAKPNLESEGDRRYLAVEILNGYYDKPADIFSLGIALLEMVSKTPIPHFGSDWRRLRQGDLAGFVFDDISDSMISLIKSMLQRDPNMRPTIEEIIDYNNDNINFQLTSCGLSI</sequence>
<dbReference type="InterPro" id="IPR050339">
    <property type="entry name" value="CC_SR_Kinase"/>
</dbReference>
<keyword evidence="4 6" id="KW-0067">ATP-binding</keyword>
<keyword evidence="9" id="KW-1185">Reference proteome</keyword>
<evidence type="ECO:0000256" key="2">
    <source>
        <dbReference type="ARBA" id="ARBA00022741"/>
    </source>
</evidence>
<evidence type="ECO:0000313" key="9">
    <source>
        <dbReference type="Proteomes" id="UP000789901"/>
    </source>
</evidence>
<reference evidence="8 9" key="1">
    <citation type="submission" date="2021-06" db="EMBL/GenBank/DDBJ databases">
        <authorList>
            <person name="Kallberg Y."/>
            <person name="Tangrot J."/>
            <person name="Rosling A."/>
        </authorList>
    </citation>
    <scope>NUCLEOTIDE SEQUENCE [LARGE SCALE GENOMIC DNA]</scope>
    <source>
        <strain evidence="8 9">120-4 pot B 10/14</strain>
    </source>
</reference>
<dbReference type="Gene3D" id="3.30.200.20">
    <property type="entry name" value="Phosphorylase Kinase, domain 1"/>
    <property type="match status" value="1"/>
</dbReference>
<dbReference type="InterPro" id="IPR000719">
    <property type="entry name" value="Prot_kinase_dom"/>
</dbReference>
<dbReference type="PANTHER" id="PTHR11042">
    <property type="entry name" value="EUKARYOTIC TRANSLATION INITIATION FACTOR 2-ALPHA KINASE EIF2-ALPHA KINASE -RELATED"/>
    <property type="match status" value="1"/>
</dbReference>
<dbReference type="EMBL" id="CAJVQB010042477">
    <property type="protein sequence ID" value="CAG8830436.1"/>
    <property type="molecule type" value="Genomic_DNA"/>
</dbReference>
<feature type="binding site" evidence="6">
    <location>
        <position position="404"/>
    </location>
    <ligand>
        <name>ATP</name>
        <dbReference type="ChEBI" id="CHEBI:30616"/>
    </ligand>
</feature>
<dbReference type="Proteomes" id="UP000789901">
    <property type="component" value="Unassembled WGS sequence"/>
</dbReference>
<evidence type="ECO:0000256" key="6">
    <source>
        <dbReference type="PROSITE-ProRule" id="PRU10141"/>
    </source>
</evidence>
<dbReference type="InterPro" id="IPR017441">
    <property type="entry name" value="Protein_kinase_ATP_BS"/>
</dbReference>
<protein>
    <submittedName>
        <fullName evidence="8">38468_t:CDS:1</fullName>
    </submittedName>
</protein>
<evidence type="ECO:0000256" key="3">
    <source>
        <dbReference type="ARBA" id="ARBA00022777"/>
    </source>
</evidence>
<dbReference type="InterPro" id="IPR011009">
    <property type="entry name" value="Kinase-like_dom_sf"/>
</dbReference>
<dbReference type="PROSITE" id="PS00108">
    <property type="entry name" value="PROTEIN_KINASE_ST"/>
    <property type="match status" value="1"/>
</dbReference>
<keyword evidence="2 6" id="KW-0547">Nucleotide-binding</keyword>
<dbReference type="Pfam" id="PF00069">
    <property type="entry name" value="Pkinase"/>
    <property type="match status" value="1"/>
</dbReference>
<evidence type="ECO:0000256" key="5">
    <source>
        <dbReference type="ARBA" id="ARBA00037982"/>
    </source>
</evidence>
<accession>A0ABN7WGE3</accession>
<dbReference type="PROSITE" id="PS50011">
    <property type="entry name" value="PROTEIN_KINASE_DOM"/>
    <property type="match status" value="1"/>
</dbReference>
<dbReference type="Gene3D" id="1.10.510.10">
    <property type="entry name" value="Transferase(Phosphotransferase) domain 1"/>
    <property type="match status" value="1"/>
</dbReference>
<evidence type="ECO:0000256" key="1">
    <source>
        <dbReference type="ARBA" id="ARBA00022679"/>
    </source>
</evidence>
<feature type="domain" description="Protein kinase" evidence="7">
    <location>
        <begin position="374"/>
        <end position="625"/>
    </location>
</feature>
<dbReference type="InterPro" id="IPR008271">
    <property type="entry name" value="Ser/Thr_kinase_AS"/>
</dbReference>
<evidence type="ECO:0000313" key="8">
    <source>
        <dbReference type="EMBL" id="CAG8830436.1"/>
    </source>
</evidence>
<keyword evidence="1" id="KW-0808">Transferase</keyword>
<evidence type="ECO:0000256" key="4">
    <source>
        <dbReference type="ARBA" id="ARBA00022840"/>
    </source>
</evidence>
<name>A0ABN7WGE3_GIGMA</name>
<comment type="caution">
    <text evidence="8">The sequence shown here is derived from an EMBL/GenBank/DDBJ whole genome shotgun (WGS) entry which is preliminary data.</text>
</comment>
<keyword evidence="3" id="KW-0418">Kinase</keyword>
<gene>
    <name evidence="8" type="ORF">GMARGA_LOCUS30315</name>
</gene>